<dbReference type="SUPFAM" id="SSF52833">
    <property type="entry name" value="Thioredoxin-like"/>
    <property type="match status" value="1"/>
</dbReference>
<dbReference type="Pfam" id="PF08534">
    <property type="entry name" value="Redoxin"/>
    <property type="match status" value="1"/>
</dbReference>
<dbReference type="CDD" id="cd02966">
    <property type="entry name" value="TlpA_like_family"/>
    <property type="match status" value="1"/>
</dbReference>
<proteinExistence type="predicted"/>
<dbReference type="Gene3D" id="3.40.30.10">
    <property type="entry name" value="Glutaredoxin"/>
    <property type="match status" value="1"/>
</dbReference>
<dbReference type="EMBL" id="JACIBY010000008">
    <property type="protein sequence ID" value="MBB3839874.1"/>
    <property type="molecule type" value="Genomic_DNA"/>
</dbReference>
<evidence type="ECO:0000259" key="2">
    <source>
        <dbReference type="PROSITE" id="PS51352"/>
    </source>
</evidence>
<evidence type="ECO:0000313" key="3">
    <source>
        <dbReference type="EMBL" id="MBB3839874.1"/>
    </source>
</evidence>
<evidence type="ECO:0000313" key="4">
    <source>
        <dbReference type="Proteomes" id="UP000541352"/>
    </source>
</evidence>
<dbReference type="RefSeq" id="WP_183976493.1">
    <property type="nucleotide sequence ID" value="NZ_JACIBY010000008.1"/>
</dbReference>
<keyword evidence="1" id="KW-0732">Signal</keyword>
<name>A0A7W5ZMY3_9BACT</name>
<feature type="domain" description="Thioredoxin" evidence="2">
    <location>
        <begin position="234"/>
        <end position="391"/>
    </location>
</feature>
<dbReference type="PANTHER" id="PTHR42852:SF13">
    <property type="entry name" value="PROTEIN DIPZ"/>
    <property type="match status" value="1"/>
</dbReference>
<keyword evidence="3" id="KW-0413">Isomerase</keyword>
<keyword evidence="4" id="KW-1185">Reference proteome</keyword>
<sequence>MKKLTMITALFGASFAQAQVAPQQGHWRGSFAFPAGQEAPFNFELKGQTAYLLNGSERFELKGVTQKGDSLFFPVEVYDAVLAAKIDSPTQLSGAFKRNVADAGIPFKAEFGKKYRFFEVTPVANISLKGKWDVTISDDKGNGRNVVGVFEQVGSKLTGTFLTTTGDFRYLEGTVKGEAFFLSAFSGSNPTLIKGKISGNELTGEFIGFRGNQLLKGTRNEKAALPDAYHLTTLKEGASTLHFSFPDAFTGKTVSLKDPKYQGKAVIVTVLGSWCPNCVDEAQFLAPWYKANRARGVEIIGLSFERKNDPAFAKTRLEALKNRFGIDYDLLFAGVADKKYASSVLPELSEVLSFPTTIYIDRTGKVTKIHTGYTGPATGAYYEEFVKEFNDDVNQLLATEAPKINAATGGK</sequence>
<dbReference type="InterPro" id="IPR050553">
    <property type="entry name" value="Thioredoxin_ResA/DsbE_sf"/>
</dbReference>
<gene>
    <name evidence="3" type="ORF">FHS57_003885</name>
</gene>
<feature type="chain" id="PRO_5030861447" evidence="1">
    <location>
        <begin position="19"/>
        <end position="411"/>
    </location>
</feature>
<protein>
    <submittedName>
        <fullName evidence="3">Thiol-disulfide isomerase/thioredoxin</fullName>
    </submittedName>
</protein>
<dbReference type="GO" id="GO:0016853">
    <property type="term" value="F:isomerase activity"/>
    <property type="evidence" value="ECO:0007669"/>
    <property type="project" value="UniProtKB-KW"/>
</dbReference>
<dbReference type="GO" id="GO:0016491">
    <property type="term" value="F:oxidoreductase activity"/>
    <property type="evidence" value="ECO:0007669"/>
    <property type="project" value="InterPro"/>
</dbReference>
<accession>A0A7W5ZMY3</accession>
<dbReference type="Proteomes" id="UP000541352">
    <property type="component" value="Unassembled WGS sequence"/>
</dbReference>
<dbReference type="PROSITE" id="PS51352">
    <property type="entry name" value="THIOREDOXIN_2"/>
    <property type="match status" value="1"/>
</dbReference>
<evidence type="ECO:0000256" key="1">
    <source>
        <dbReference type="SAM" id="SignalP"/>
    </source>
</evidence>
<organism evidence="3 4">
    <name type="scientific">Runella defluvii</name>
    <dbReference type="NCBI Taxonomy" id="370973"/>
    <lineage>
        <taxon>Bacteria</taxon>
        <taxon>Pseudomonadati</taxon>
        <taxon>Bacteroidota</taxon>
        <taxon>Cytophagia</taxon>
        <taxon>Cytophagales</taxon>
        <taxon>Spirosomataceae</taxon>
        <taxon>Runella</taxon>
    </lineage>
</organism>
<dbReference type="PANTHER" id="PTHR42852">
    <property type="entry name" value="THIOL:DISULFIDE INTERCHANGE PROTEIN DSBE"/>
    <property type="match status" value="1"/>
</dbReference>
<dbReference type="InterPro" id="IPR013740">
    <property type="entry name" value="Redoxin"/>
</dbReference>
<feature type="signal peptide" evidence="1">
    <location>
        <begin position="1"/>
        <end position="18"/>
    </location>
</feature>
<dbReference type="AlphaFoldDB" id="A0A7W5ZMY3"/>
<dbReference type="InterPro" id="IPR036249">
    <property type="entry name" value="Thioredoxin-like_sf"/>
</dbReference>
<comment type="caution">
    <text evidence="3">The sequence shown here is derived from an EMBL/GenBank/DDBJ whole genome shotgun (WGS) entry which is preliminary data.</text>
</comment>
<reference evidence="3 4" key="1">
    <citation type="submission" date="2020-08" db="EMBL/GenBank/DDBJ databases">
        <title>Genomic Encyclopedia of Type Strains, Phase IV (KMG-IV): sequencing the most valuable type-strain genomes for metagenomic binning, comparative biology and taxonomic classification.</title>
        <authorList>
            <person name="Goeker M."/>
        </authorList>
    </citation>
    <scope>NUCLEOTIDE SEQUENCE [LARGE SCALE GENOMIC DNA]</scope>
    <source>
        <strain evidence="3 4">DSM 17976</strain>
    </source>
</reference>
<dbReference type="InterPro" id="IPR013766">
    <property type="entry name" value="Thioredoxin_domain"/>
</dbReference>